<dbReference type="NCBIfam" id="TIGR00669">
    <property type="entry name" value="asnA"/>
    <property type="match status" value="1"/>
</dbReference>
<keyword evidence="3 7" id="KW-0028">Amino-acid biosynthesis</keyword>
<keyword evidence="2 7" id="KW-0436">Ligase</keyword>
<dbReference type="SUPFAM" id="SSF55681">
    <property type="entry name" value="Class II aaRS and biotin synthetases"/>
    <property type="match status" value="1"/>
</dbReference>
<dbReference type="InterPro" id="IPR045864">
    <property type="entry name" value="aa-tRNA-synth_II/BPL/LPL"/>
</dbReference>
<dbReference type="GO" id="GO:0005524">
    <property type="term" value="F:ATP binding"/>
    <property type="evidence" value="ECO:0007669"/>
    <property type="project" value="UniProtKB-UniRule"/>
</dbReference>
<dbReference type="RefSeq" id="WP_072851071.1">
    <property type="nucleotide sequence ID" value="NZ_FRAH01000029.1"/>
</dbReference>
<name>A0A1M6SV61_9FIRM</name>
<keyword evidence="5 7" id="KW-0067">ATP-binding</keyword>
<dbReference type="GO" id="GO:0140096">
    <property type="term" value="F:catalytic activity, acting on a protein"/>
    <property type="evidence" value="ECO:0007669"/>
    <property type="project" value="UniProtKB-ARBA"/>
</dbReference>
<evidence type="ECO:0000313" key="10">
    <source>
        <dbReference type="EMBL" id="SHK48559.1"/>
    </source>
</evidence>
<dbReference type="InterPro" id="IPR004618">
    <property type="entry name" value="AsnA"/>
</dbReference>
<proteinExistence type="inferred from homology"/>
<dbReference type="GO" id="GO:0004071">
    <property type="term" value="F:aspartate-ammonia ligase activity"/>
    <property type="evidence" value="ECO:0007669"/>
    <property type="project" value="UniProtKB-UniRule"/>
</dbReference>
<dbReference type="EMBL" id="FRAH01000029">
    <property type="protein sequence ID" value="SHK48559.1"/>
    <property type="molecule type" value="Genomic_DNA"/>
</dbReference>
<feature type="domain" description="Aminoacyl-transfer RNA synthetases class-II family profile" evidence="9">
    <location>
        <begin position="102"/>
        <end position="320"/>
    </location>
</feature>
<dbReference type="PIRSF" id="PIRSF001555">
    <property type="entry name" value="Asp_ammon_ligase"/>
    <property type="match status" value="1"/>
</dbReference>
<dbReference type="Proteomes" id="UP000183975">
    <property type="component" value="Unassembled WGS sequence"/>
</dbReference>
<comment type="catalytic activity">
    <reaction evidence="7">
        <text>L-aspartate + NH4(+) + ATP = L-asparagine + AMP + diphosphate + H(+)</text>
        <dbReference type="Rhea" id="RHEA:11372"/>
        <dbReference type="ChEBI" id="CHEBI:15378"/>
        <dbReference type="ChEBI" id="CHEBI:28938"/>
        <dbReference type="ChEBI" id="CHEBI:29991"/>
        <dbReference type="ChEBI" id="CHEBI:30616"/>
        <dbReference type="ChEBI" id="CHEBI:33019"/>
        <dbReference type="ChEBI" id="CHEBI:58048"/>
        <dbReference type="ChEBI" id="CHEBI:456215"/>
        <dbReference type="EC" id="6.3.1.1"/>
    </reaction>
</comment>
<organism evidence="10 11">
    <name type="scientific">Anaerotignum lactatifermentans DSM 14214</name>
    <dbReference type="NCBI Taxonomy" id="1121323"/>
    <lineage>
        <taxon>Bacteria</taxon>
        <taxon>Bacillati</taxon>
        <taxon>Bacillota</taxon>
        <taxon>Clostridia</taxon>
        <taxon>Lachnospirales</taxon>
        <taxon>Anaerotignaceae</taxon>
        <taxon>Anaerotignum</taxon>
    </lineage>
</organism>
<keyword evidence="4 7" id="KW-0547">Nucleotide-binding</keyword>
<evidence type="ECO:0000256" key="1">
    <source>
        <dbReference type="ARBA" id="ARBA00022490"/>
    </source>
</evidence>
<dbReference type="HAMAP" id="MF_00555">
    <property type="entry name" value="AsnA"/>
    <property type="match status" value="1"/>
</dbReference>
<comment type="pathway">
    <text evidence="7">Amino-acid biosynthesis; L-asparagine biosynthesis; L-asparagine from L-aspartate (ammonia route): step 1/1.</text>
</comment>
<comment type="similarity">
    <text evidence="7">Belongs to the class-II aminoacyl-tRNA synthetase family. AsnA subfamily.</text>
</comment>
<dbReference type="OrthoDB" id="9766088at2"/>
<keyword evidence="11" id="KW-1185">Reference proteome</keyword>
<dbReference type="PANTHER" id="PTHR30073:SF5">
    <property type="entry name" value="ASPARTATE--AMMONIA LIGASE"/>
    <property type="match status" value="1"/>
</dbReference>
<dbReference type="UniPathway" id="UPA00134">
    <property type="reaction ID" value="UER00194"/>
</dbReference>
<dbReference type="EC" id="6.3.1.1" evidence="7 8"/>
<evidence type="ECO:0000256" key="2">
    <source>
        <dbReference type="ARBA" id="ARBA00022598"/>
    </source>
</evidence>
<sequence>MSKTYIPAGYQSVLTLYETQNAIGLIHQTFEEHLSQTLNLKRVSAPLFVDPSTGLNDNLNGVERPVSFEVPATGVTAEVVHSLAKWKRMALYRYDFRPGKGLYTNMNAIRRDETLDNLHSIYVDQWDWEKVITPEKRNIQELKFTVQGIVICICDTLEVLKKKYPRIKTELCREVTFITSQELEDKYPDLTPKERENAIVKEYKTVFIMQIGDVLRSGERHDGRAPDYDDWQLNGDLLFYNPILDNALEISSMGIRVDAASLDRQLTKAGCDDRRALTYHKMLLEGKLPCTIGGGIGQSRLCMLLLGKAHIGEVQSSIWDQETIDVCSAAGVTLL</sequence>
<evidence type="ECO:0000259" key="9">
    <source>
        <dbReference type="PROSITE" id="PS50862"/>
    </source>
</evidence>
<keyword evidence="6 7" id="KW-0061">Asparagine biosynthesis</keyword>
<dbReference type="Gene3D" id="3.30.930.10">
    <property type="entry name" value="Bira Bifunctional Protein, Domain 2"/>
    <property type="match status" value="1"/>
</dbReference>
<evidence type="ECO:0000256" key="3">
    <source>
        <dbReference type="ARBA" id="ARBA00022605"/>
    </source>
</evidence>
<dbReference type="PANTHER" id="PTHR30073">
    <property type="entry name" value="ASPARTATE--AMMONIA LIGASE"/>
    <property type="match status" value="1"/>
</dbReference>
<dbReference type="PROSITE" id="PS50862">
    <property type="entry name" value="AA_TRNA_LIGASE_II"/>
    <property type="match status" value="1"/>
</dbReference>
<dbReference type="GO" id="GO:0005829">
    <property type="term" value="C:cytosol"/>
    <property type="evidence" value="ECO:0007669"/>
    <property type="project" value="TreeGrafter"/>
</dbReference>
<evidence type="ECO:0000256" key="6">
    <source>
        <dbReference type="ARBA" id="ARBA00022888"/>
    </source>
</evidence>
<dbReference type="InterPro" id="IPR006195">
    <property type="entry name" value="aa-tRNA-synth_II"/>
</dbReference>
<dbReference type="AlphaFoldDB" id="A0A1M6SV61"/>
<protein>
    <recommendedName>
        <fullName evidence="7 8">Aspartate--ammonia ligase</fullName>
        <ecNumber evidence="7 8">6.3.1.1</ecNumber>
    </recommendedName>
    <alternativeName>
        <fullName evidence="7">Asparagine synthetase A</fullName>
    </alternativeName>
</protein>
<evidence type="ECO:0000256" key="8">
    <source>
        <dbReference type="NCBIfam" id="TIGR00669"/>
    </source>
</evidence>
<evidence type="ECO:0000313" key="11">
    <source>
        <dbReference type="Proteomes" id="UP000183975"/>
    </source>
</evidence>
<comment type="subcellular location">
    <subcellularLocation>
        <location evidence="7">Cytoplasm</location>
    </subcellularLocation>
</comment>
<dbReference type="Pfam" id="PF03590">
    <property type="entry name" value="AsnA"/>
    <property type="match status" value="1"/>
</dbReference>
<evidence type="ECO:0000256" key="5">
    <source>
        <dbReference type="ARBA" id="ARBA00022840"/>
    </source>
</evidence>
<dbReference type="GO" id="GO:0016740">
    <property type="term" value="F:transferase activity"/>
    <property type="evidence" value="ECO:0007669"/>
    <property type="project" value="UniProtKB-ARBA"/>
</dbReference>
<dbReference type="GO" id="GO:0070981">
    <property type="term" value="P:L-asparagine biosynthetic process"/>
    <property type="evidence" value="ECO:0007669"/>
    <property type="project" value="UniProtKB-UniRule"/>
</dbReference>
<reference evidence="10 11" key="1">
    <citation type="submission" date="2016-11" db="EMBL/GenBank/DDBJ databases">
        <authorList>
            <person name="Jaros S."/>
            <person name="Januszkiewicz K."/>
            <person name="Wedrychowicz H."/>
        </authorList>
    </citation>
    <scope>NUCLEOTIDE SEQUENCE [LARGE SCALE GENOMIC DNA]</scope>
    <source>
        <strain evidence="10 11">DSM 14214</strain>
    </source>
</reference>
<evidence type="ECO:0000256" key="7">
    <source>
        <dbReference type="HAMAP-Rule" id="MF_00555"/>
    </source>
</evidence>
<gene>
    <name evidence="7" type="primary">asnA</name>
    <name evidence="10" type="ORF">SAMN02745138_01803</name>
</gene>
<dbReference type="GeneID" id="78177314"/>
<evidence type="ECO:0000256" key="4">
    <source>
        <dbReference type="ARBA" id="ARBA00022741"/>
    </source>
</evidence>
<keyword evidence="1 7" id="KW-0963">Cytoplasm</keyword>
<accession>A0A1M6SV61</accession>